<name>A0A067SE69_GALM3</name>
<gene>
    <name evidence="1" type="ORF">GALMADRAFT_149032</name>
</gene>
<protein>
    <submittedName>
        <fullName evidence="1">Uncharacterized protein</fullName>
    </submittedName>
</protein>
<proteinExistence type="predicted"/>
<dbReference type="Proteomes" id="UP000027222">
    <property type="component" value="Unassembled WGS sequence"/>
</dbReference>
<dbReference type="AlphaFoldDB" id="A0A067SE69"/>
<accession>A0A067SE69</accession>
<dbReference type="HOGENOM" id="CLU_1610858_0_0_1"/>
<organism evidence="1 2">
    <name type="scientific">Galerina marginata (strain CBS 339.88)</name>
    <dbReference type="NCBI Taxonomy" id="685588"/>
    <lineage>
        <taxon>Eukaryota</taxon>
        <taxon>Fungi</taxon>
        <taxon>Dikarya</taxon>
        <taxon>Basidiomycota</taxon>
        <taxon>Agaricomycotina</taxon>
        <taxon>Agaricomycetes</taxon>
        <taxon>Agaricomycetidae</taxon>
        <taxon>Agaricales</taxon>
        <taxon>Agaricineae</taxon>
        <taxon>Strophariaceae</taxon>
        <taxon>Galerina</taxon>
    </lineage>
</organism>
<dbReference type="EMBL" id="KL142551">
    <property type="protein sequence ID" value="KDR65053.1"/>
    <property type="molecule type" value="Genomic_DNA"/>
</dbReference>
<evidence type="ECO:0000313" key="2">
    <source>
        <dbReference type="Proteomes" id="UP000027222"/>
    </source>
</evidence>
<sequence length="165" mass="18835">MANVSAAVNDHPLSDLMHAPYSHTRRSLLIDDQINEPHPQYSRPAIDFMDRVGLHIATPRPDAHHANVLPWPNVMDREEPPQHSMLMLRPNPPLTYQELLQCHRTIQNIPEKLSYEDASGYLGQFRQLQLLAEQSVFHSIRAVEDKFTELSATIEADLAQVDLET</sequence>
<keyword evidence="2" id="KW-1185">Reference proteome</keyword>
<reference evidence="2" key="1">
    <citation type="journal article" date="2014" name="Proc. Natl. Acad. Sci. U.S.A.">
        <title>Extensive sampling of basidiomycete genomes demonstrates inadequacy of the white-rot/brown-rot paradigm for wood decay fungi.</title>
        <authorList>
            <person name="Riley R."/>
            <person name="Salamov A.A."/>
            <person name="Brown D.W."/>
            <person name="Nagy L.G."/>
            <person name="Floudas D."/>
            <person name="Held B.W."/>
            <person name="Levasseur A."/>
            <person name="Lombard V."/>
            <person name="Morin E."/>
            <person name="Otillar R."/>
            <person name="Lindquist E.A."/>
            <person name="Sun H."/>
            <person name="LaButti K.M."/>
            <person name="Schmutz J."/>
            <person name="Jabbour D."/>
            <person name="Luo H."/>
            <person name="Baker S.E."/>
            <person name="Pisabarro A.G."/>
            <person name="Walton J.D."/>
            <person name="Blanchette R.A."/>
            <person name="Henrissat B."/>
            <person name="Martin F."/>
            <person name="Cullen D."/>
            <person name="Hibbett D.S."/>
            <person name="Grigoriev I.V."/>
        </authorList>
    </citation>
    <scope>NUCLEOTIDE SEQUENCE [LARGE SCALE GENOMIC DNA]</scope>
    <source>
        <strain evidence="2">CBS 339.88</strain>
    </source>
</reference>
<evidence type="ECO:0000313" key="1">
    <source>
        <dbReference type="EMBL" id="KDR65053.1"/>
    </source>
</evidence>